<evidence type="ECO:0000256" key="2">
    <source>
        <dbReference type="ARBA" id="ARBA00022723"/>
    </source>
</evidence>
<dbReference type="InterPro" id="IPR011545">
    <property type="entry name" value="DEAD/DEAH_box_helicase_dom"/>
</dbReference>
<feature type="domain" description="DEAD-box RNA helicase Q" evidence="16">
    <location>
        <begin position="219"/>
        <end position="247"/>
    </location>
</feature>
<dbReference type="GO" id="GO:0016787">
    <property type="term" value="F:hydrolase activity"/>
    <property type="evidence" value="ECO:0007669"/>
    <property type="project" value="UniProtKB-KW"/>
</dbReference>
<dbReference type="VEuPathDB" id="PlasmoDB:PKA1H_100010000"/>
<dbReference type="GO" id="GO:0005634">
    <property type="term" value="C:nucleus"/>
    <property type="evidence" value="ECO:0007669"/>
    <property type="project" value="UniProtKB-ARBA"/>
</dbReference>
<proteinExistence type="inferred from homology"/>
<evidence type="ECO:0000256" key="8">
    <source>
        <dbReference type="ARBA" id="ARBA00022840"/>
    </source>
</evidence>
<dbReference type="SUPFAM" id="SSF52540">
    <property type="entry name" value="P-loop containing nucleoside triphosphate hydrolases"/>
    <property type="match status" value="1"/>
</dbReference>
<keyword evidence="3" id="KW-0547">Nucleotide-binding</keyword>
<keyword evidence="8" id="KW-0067">ATP-binding</keyword>
<dbReference type="PROSITE" id="PS51195">
    <property type="entry name" value="Q_MOTIF"/>
    <property type="match status" value="1"/>
</dbReference>
<keyword evidence="9" id="KW-0694">RNA-binding</keyword>
<dbReference type="GO" id="GO:0008270">
    <property type="term" value="F:zinc ion binding"/>
    <property type="evidence" value="ECO:0007669"/>
    <property type="project" value="UniProtKB-KW"/>
</dbReference>
<dbReference type="GO" id="GO:0003724">
    <property type="term" value="F:RNA helicase activity"/>
    <property type="evidence" value="ECO:0007669"/>
    <property type="project" value="UniProtKB-EC"/>
</dbReference>
<dbReference type="InterPro" id="IPR027417">
    <property type="entry name" value="P-loop_NTPase"/>
</dbReference>
<comment type="similarity">
    <text evidence="10">Belongs to the DEAD box helicase family. DDX41 subfamily.</text>
</comment>
<evidence type="ECO:0000313" key="18">
    <source>
        <dbReference type="Proteomes" id="UP000195012"/>
    </source>
</evidence>
<feature type="short sequence motif" description="Q motif" evidence="12">
    <location>
        <begin position="219"/>
        <end position="247"/>
    </location>
</feature>
<reference evidence="17 18" key="1">
    <citation type="submission" date="2017-05" db="EMBL/GenBank/DDBJ databases">
        <title>PacBio assembly of a Plasmodium knowlesi genome sequence with Hi-C correction and manual annotation of the SICAvar gene family.</title>
        <authorList>
            <person name="Lapp S.A."/>
            <person name="Geraldo J.A."/>
            <person name="Chien J.-T."/>
            <person name="Ay F."/>
            <person name="Pakala S.B."/>
            <person name="Batugedara G."/>
            <person name="Humphrey J.C."/>
            <person name="Debarry J.D."/>
            <person name="Le Roch K.G."/>
            <person name="Galinski M.R."/>
            <person name="Kissinger J.C."/>
        </authorList>
    </citation>
    <scope>NUCLEOTIDE SEQUENCE [LARGE SCALE GENOMIC DNA]</scope>
    <source>
        <strain evidence="18">Malayan Strain Pk1 (A+)</strain>
    </source>
</reference>
<dbReference type="OMA" id="FKTIWTL"/>
<feature type="compositionally biased region" description="Acidic residues" evidence="13">
    <location>
        <begin position="57"/>
        <end position="68"/>
    </location>
</feature>
<evidence type="ECO:0000259" key="16">
    <source>
        <dbReference type="PROSITE" id="PS51195"/>
    </source>
</evidence>
<evidence type="ECO:0000256" key="12">
    <source>
        <dbReference type="PROSITE-ProRule" id="PRU00552"/>
    </source>
</evidence>
<dbReference type="OrthoDB" id="196131at2759"/>
<dbReference type="VEuPathDB" id="PlasmoDB:PKNOH_S07442700"/>
<dbReference type="Pfam" id="PF00271">
    <property type="entry name" value="Helicase_C"/>
    <property type="match status" value="1"/>
</dbReference>
<evidence type="ECO:0000256" key="4">
    <source>
        <dbReference type="ARBA" id="ARBA00022771"/>
    </source>
</evidence>
<dbReference type="EMBL" id="NETL01000021">
    <property type="protein sequence ID" value="OTN67027.1"/>
    <property type="molecule type" value="Genomic_DNA"/>
</dbReference>
<evidence type="ECO:0000256" key="7">
    <source>
        <dbReference type="ARBA" id="ARBA00022833"/>
    </source>
</evidence>
<dbReference type="InterPro" id="IPR001650">
    <property type="entry name" value="Helicase_C-like"/>
</dbReference>
<protein>
    <recommendedName>
        <fullName evidence="1">RNA helicase</fullName>
        <ecNumber evidence="1">3.6.4.13</ecNumber>
    </recommendedName>
</protein>
<dbReference type="InterPro" id="IPR014001">
    <property type="entry name" value="Helicase_ATP-bd"/>
</dbReference>
<dbReference type="FunFam" id="3.40.50.300:FF:000449">
    <property type="entry name" value="Probable ATP-dependent RNA helicase DDX41"/>
    <property type="match status" value="1"/>
</dbReference>
<keyword evidence="6 17" id="KW-0347">Helicase</keyword>
<dbReference type="SMART" id="SM00487">
    <property type="entry name" value="DEXDc"/>
    <property type="match status" value="1"/>
</dbReference>
<dbReference type="SMART" id="SM00490">
    <property type="entry name" value="HELICc"/>
    <property type="match status" value="1"/>
</dbReference>
<comment type="catalytic activity">
    <reaction evidence="11">
        <text>ATP + H2O = ADP + phosphate + H(+)</text>
        <dbReference type="Rhea" id="RHEA:13065"/>
        <dbReference type="ChEBI" id="CHEBI:15377"/>
        <dbReference type="ChEBI" id="CHEBI:15378"/>
        <dbReference type="ChEBI" id="CHEBI:30616"/>
        <dbReference type="ChEBI" id="CHEBI:43474"/>
        <dbReference type="ChEBI" id="CHEBI:456216"/>
        <dbReference type="EC" id="3.6.4.13"/>
    </reaction>
</comment>
<dbReference type="PROSITE" id="PS51192">
    <property type="entry name" value="HELICASE_ATP_BIND_1"/>
    <property type="match status" value="1"/>
</dbReference>
<dbReference type="PANTHER" id="PTHR47958">
    <property type="entry name" value="ATP-DEPENDENT RNA HELICASE DBP3"/>
    <property type="match status" value="1"/>
</dbReference>
<dbReference type="Proteomes" id="UP000195012">
    <property type="component" value="Unassembled WGS sequence"/>
</dbReference>
<keyword evidence="7" id="KW-0862">Zinc</keyword>
<dbReference type="GO" id="GO:0005524">
    <property type="term" value="F:ATP binding"/>
    <property type="evidence" value="ECO:0007669"/>
    <property type="project" value="UniProtKB-KW"/>
</dbReference>
<dbReference type="EC" id="3.6.4.13" evidence="1"/>
<dbReference type="PROSITE" id="PS51194">
    <property type="entry name" value="HELICASE_CTER"/>
    <property type="match status" value="1"/>
</dbReference>
<evidence type="ECO:0000256" key="10">
    <source>
        <dbReference type="ARBA" id="ARBA00023594"/>
    </source>
</evidence>
<evidence type="ECO:0000259" key="14">
    <source>
        <dbReference type="PROSITE" id="PS51192"/>
    </source>
</evidence>
<accession>A0A1Y3DW83</accession>
<keyword evidence="2" id="KW-0479">Metal-binding</keyword>
<dbReference type="CDD" id="cd18787">
    <property type="entry name" value="SF2_C_DEAD"/>
    <property type="match status" value="1"/>
</dbReference>
<evidence type="ECO:0000256" key="1">
    <source>
        <dbReference type="ARBA" id="ARBA00012552"/>
    </source>
</evidence>
<gene>
    <name evidence="17" type="ORF">PKNOH_S07442700</name>
</gene>
<dbReference type="eggNOG" id="KOG0341">
    <property type="taxonomic scope" value="Eukaryota"/>
</dbReference>
<dbReference type="GO" id="GO:0003723">
    <property type="term" value="F:RNA binding"/>
    <property type="evidence" value="ECO:0007669"/>
    <property type="project" value="UniProtKB-KW"/>
</dbReference>
<keyword evidence="5" id="KW-0378">Hydrolase</keyword>
<dbReference type="Gene3D" id="3.40.50.300">
    <property type="entry name" value="P-loop containing nucleotide triphosphate hydrolases"/>
    <property type="match status" value="2"/>
</dbReference>
<feature type="region of interest" description="Disordered" evidence="13">
    <location>
        <begin position="1"/>
        <end position="109"/>
    </location>
</feature>
<evidence type="ECO:0000256" key="3">
    <source>
        <dbReference type="ARBA" id="ARBA00022741"/>
    </source>
</evidence>
<feature type="compositionally biased region" description="Basic residues" evidence="13">
    <location>
        <begin position="93"/>
        <end position="104"/>
    </location>
</feature>
<feature type="domain" description="Helicase ATP-binding" evidence="14">
    <location>
        <begin position="250"/>
        <end position="435"/>
    </location>
</feature>
<sequence length="669" mass="75421">MGKLNEGMEKARGDKDGAESSSSSDFVYEPRSVRKKRFMDNLVNSFLSEKKKRKEQADDDDGGEEDGEGSERNDSSGNSSGAENGDKQNEKERHKKDGKGKKNKCVKEVKNQSQVQVNMQKSLLETFYKMKLQAQNNEVDETEEIRKKEEKILAQVSKALNAPLQSVKERAKGIVYNENFKTIWTLPSKYKRLSDKYVSKVRNVLYIDVNGSDIPPPIKNFRDMKFPKPILKALKKKKIDKPTQIQMQGLPSILLGRDIIGIAFTGSGKTIVFVLPLVMICLEGELRCQIEEGEGPLGLIICPSRELATQTHNVIKYFCEFLHEGGKYPMLRSLCMIGGVSTFDQGREIQKGIHMVVATPGRLNDMLNKKRMTLEQCRYLCFDEADRLIDLGFEEEVRNTLDHFSRQRQTLLFSATMPKKIQEFAKSTLVNPIIINVGRAGAANLDVIQEVEYVKEELKLSYLLEVLQKTGPPVLIFCENKKDVDDVHEYLLLKGVNAIAIHGNLGQTERQEAINLFREGKKDILVGTDVASKGLDFPSIEHVINYDMPKDIENYVHRIGRTGRCGKTGIATTFINKNQEEAILLDLKALLIEAKQKIPPFLEMLDSKGINLKEIGGVKGCSYCGGLGHRITQCSKLESQRNKQISFTNKDILSSSNKHNNMQAYTGDW</sequence>
<feature type="compositionally biased region" description="Basic and acidic residues" evidence="13">
    <location>
        <begin position="1"/>
        <end position="18"/>
    </location>
</feature>
<dbReference type="FunFam" id="3.40.50.300:FF:000657">
    <property type="entry name" value="Probable ATP-dependent RNA helicase DDX41"/>
    <property type="match status" value="1"/>
</dbReference>
<evidence type="ECO:0000256" key="11">
    <source>
        <dbReference type="ARBA" id="ARBA00047984"/>
    </source>
</evidence>
<evidence type="ECO:0000259" key="15">
    <source>
        <dbReference type="PROSITE" id="PS51194"/>
    </source>
</evidence>
<comment type="caution">
    <text evidence="17">The sequence shown here is derived from an EMBL/GenBank/DDBJ whole genome shotgun (WGS) entry which is preliminary data.</text>
</comment>
<feature type="domain" description="Helicase C-terminal" evidence="15">
    <location>
        <begin position="446"/>
        <end position="606"/>
    </location>
</feature>
<dbReference type="VEuPathDB" id="PlasmoDB:PKNH_1004800"/>
<evidence type="ECO:0000256" key="9">
    <source>
        <dbReference type="ARBA" id="ARBA00022884"/>
    </source>
</evidence>
<evidence type="ECO:0000256" key="13">
    <source>
        <dbReference type="SAM" id="MobiDB-lite"/>
    </source>
</evidence>
<keyword evidence="4" id="KW-0863">Zinc-finger</keyword>
<dbReference type="AlphaFoldDB" id="A0A1Y3DW83"/>
<dbReference type="Pfam" id="PF00270">
    <property type="entry name" value="DEAD"/>
    <property type="match status" value="1"/>
</dbReference>
<dbReference type="GO" id="GO:0005737">
    <property type="term" value="C:cytoplasm"/>
    <property type="evidence" value="ECO:0007669"/>
    <property type="project" value="UniProtKB-ARBA"/>
</dbReference>
<evidence type="ECO:0000256" key="5">
    <source>
        <dbReference type="ARBA" id="ARBA00022801"/>
    </source>
</evidence>
<dbReference type="InterPro" id="IPR014014">
    <property type="entry name" value="RNA_helicase_DEAD_Q_motif"/>
</dbReference>
<evidence type="ECO:0000313" key="17">
    <source>
        <dbReference type="EMBL" id="OTN67027.1"/>
    </source>
</evidence>
<evidence type="ECO:0000256" key="6">
    <source>
        <dbReference type="ARBA" id="ARBA00022806"/>
    </source>
</evidence>
<name>A0A1Y3DW83_PLAKN</name>
<organism evidence="17 18">
    <name type="scientific">Plasmodium knowlesi</name>
    <dbReference type="NCBI Taxonomy" id="5850"/>
    <lineage>
        <taxon>Eukaryota</taxon>
        <taxon>Sar</taxon>
        <taxon>Alveolata</taxon>
        <taxon>Apicomplexa</taxon>
        <taxon>Aconoidasida</taxon>
        <taxon>Haemosporida</taxon>
        <taxon>Plasmodiidae</taxon>
        <taxon>Plasmodium</taxon>
        <taxon>Plasmodium (Plasmodium)</taxon>
    </lineage>
</organism>